<dbReference type="EMBL" id="JAPTSV010000005">
    <property type="protein sequence ID" value="KAJ1528153.1"/>
    <property type="molecule type" value="Genomic_DNA"/>
</dbReference>
<keyword evidence="1" id="KW-0812">Transmembrane</keyword>
<gene>
    <name evidence="2" type="ORF">ONE63_008067</name>
</gene>
<keyword evidence="3" id="KW-1185">Reference proteome</keyword>
<protein>
    <submittedName>
        <fullName evidence="2">Uncharacterized protein</fullName>
    </submittedName>
</protein>
<evidence type="ECO:0000313" key="3">
    <source>
        <dbReference type="Proteomes" id="UP001075354"/>
    </source>
</evidence>
<sequence>MVLDHTVRITGRTMQPQRRVRPVVMFLGVVFVAASLVDGRPNGNFTYPCMGQDVACVGGDGRPSNCCPNFICVKEDLDGAAPGRCVYFHDVLPKPGQT</sequence>
<proteinExistence type="predicted"/>
<comment type="caution">
    <text evidence="2">The sequence shown here is derived from an EMBL/GenBank/DDBJ whole genome shotgun (WGS) entry which is preliminary data.</text>
</comment>
<keyword evidence="1" id="KW-0472">Membrane</keyword>
<evidence type="ECO:0000313" key="2">
    <source>
        <dbReference type="EMBL" id="KAJ1528153.1"/>
    </source>
</evidence>
<organism evidence="2 3">
    <name type="scientific">Megalurothrips usitatus</name>
    <name type="common">bean blossom thrips</name>
    <dbReference type="NCBI Taxonomy" id="439358"/>
    <lineage>
        <taxon>Eukaryota</taxon>
        <taxon>Metazoa</taxon>
        <taxon>Ecdysozoa</taxon>
        <taxon>Arthropoda</taxon>
        <taxon>Hexapoda</taxon>
        <taxon>Insecta</taxon>
        <taxon>Pterygota</taxon>
        <taxon>Neoptera</taxon>
        <taxon>Paraneoptera</taxon>
        <taxon>Thysanoptera</taxon>
        <taxon>Terebrantia</taxon>
        <taxon>Thripoidea</taxon>
        <taxon>Thripidae</taxon>
        <taxon>Megalurothrips</taxon>
    </lineage>
</organism>
<dbReference type="Proteomes" id="UP001075354">
    <property type="component" value="Chromosome 5"/>
</dbReference>
<feature type="transmembrane region" description="Helical" evidence="1">
    <location>
        <begin position="20"/>
        <end position="37"/>
    </location>
</feature>
<reference evidence="2" key="1">
    <citation type="submission" date="2022-12" db="EMBL/GenBank/DDBJ databases">
        <title>Chromosome-level genome assembly of the bean flower thrips Megalurothrips usitatus.</title>
        <authorList>
            <person name="Ma L."/>
            <person name="Liu Q."/>
            <person name="Li H."/>
            <person name="Cai W."/>
        </authorList>
    </citation>
    <scope>NUCLEOTIDE SEQUENCE</scope>
    <source>
        <strain evidence="2">Cailab_2022a</strain>
    </source>
</reference>
<name>A0AAV7XPN9_9NEOP</name>
<dbReference type="AlphaFoldDB" id="A0AAV7XPN9"/>
<keyword evidence="1" id="KW-1133">Transmembrane helix</keyword>
<accession>A0AAV7XPN9</accession>
<evidence type="ECO:0000256" key="1">
    <source>
        <dbReference type="SAM" id="Phobius"/>
    </source>
</evidence>